<dbReference type="RefSeq" id="WP_115169783.1">
    <property type="nucleotide sequence ID" value="NZ_UGYW01000002.1"/>
</dbReference>
<gene>
    <name evidence="1" type="ORF">NCTC11388_01670</name>
</gene>
<evidence type="ECO:0008006" key="3">
    <source>
        <dbReference type="Google" id="ProtNLM"/>
    </source>
</evidence>
<accession>A0A380BUV4</accession>
<name>A0A380BUV4_SPHSI</name>
<protein>
    <recommendedName>
        <fullName evidence="3">Major fimbrial subunit protein (FimA)</fullName>
    </recommendedName>
</protein>
<dbReference type="PROSITE" id="PS51257">
    <property type="entry name" value="PROKAR_LIPOPROTEIN"/>
    <property type="match status" value="1"/>
</dbReference>
<organism evidence="1 2">
    <name type="scientific">Sphingobacterium spiritivorum</name>
    <name type="common">Flavobacterium spiritivorum</name>
    <dbReference type="NCBI Taxonomy" id="258"/>
    <lineage>
        <taxon>Bacteria</taxon>
        <taxon>Pseudomonadati</taxon>
        <taxon>Bacteroidota</taxon>
        <taxon>Sphingobacteriia</taxon>
        <taxon>Sphingobacteriales</taxon>
        <taxon>Sphingobacteriaceae</taxon>
        <taxon>Sphingobacterium</taxon>
    </lineage>
</organism>
<sequence>MKSFFIYIGIVVALSGCKKIENTDSETSPEEQQVTLRLMMPQIDQAGTYAISGVDQNTIHTLDVLAFRVADDGKEIYAYRKRGVLLRPNPDGAEVNFYANLLKSEDKYRFVLIANAATQLQTALSKLPVNAEKETVMSSITYSIMTRWNASSPANFTALPMWGESSIIPKISNTTAGFSVAMLRSLASIDVKVLADNFTMTAVYVYNSSKHGRVAPTANNYNAIDCKVTAASIPDTRELLSPQEYLLPVDSTASLLNEIFLFESNAAESIGESTATGLVIAGKYAGSTITTYYRIDLTDSTGQPSPILRNHRYRIRINNVFGPGFNDKDLAWKSRTANMTATIASWDEVTLSGTTVSPQYYLEVSDDERILGGFQYQFQFTVSTNIPGGHRLVNFPPPTSLQILSKDVFVRGEGDSTTIYTFEVSKNTTGTNIIRTLSFSVKTNKLEKNIIMRQQGRPVVVDNTWNFVVHPNNIVGLSRVESWFRLANIEVGNFDPNAPQKSGTPYPESCAALGPDYRLPTYSELDILVPEDPGKRTFIYNALTQGQGSPMFTGYAGSSLYVSSSSVSNNNRNYRRKGVNNPPGVIISPSDGYPLSEYLPGSPKLSSPATTVVLRCVMDRAKYNQK</sequence>
<evidence type="ECO:0000313" key="1">
    <source>
        <dbReference type="EMBL" id="SUJ06365.1"/>
    </source>
</evidence>
<dbReference type="Proteomes" id="UP000254893">
    <property type="component" value="Unassembled WGS sequence"/>
</dbReference>
<dbReference type="EMBL" id="UGYW01000002">
    <property type="protein sequence ID" value="SUJ06365.1"/>
    <property type="molecule type" value="Genomic_DNA"/>
</dbReference>
<reference evidence="1 2" key="1">
    <citation type="submission" date="2018-06" db="EMBL/GenBank/DDBJ databases">
        <authorList>
            <consortium name="Pathogen Informatics"/>
            <person name="Doyle S."/>
        </authorList>
    </citation>
    <scope>NUCLEOTIDE SEQUENCE [LARGE SCALE GENOMIC DNA]</scope>
    <source>
        <strain evidence="1 2">NCTC11388</strain>
    </source>
</reference>
<evidence type="ECO:0000313" key="2">
    <source>
        <dbReference type="Proteomes" id="UP000254893"/>
    </source>
</evidence>
<proteinExistence type="predicted"/>
<dbReference type="AlphaFoldDB" id="A0A380BUV4"/>